<evidence type="ECO:0000259" key="3">
    <source>
        <dbReference type="Pfam" id="PF02771"/>
    </source>
</evidence>
<gene>
    <name evidence="5" type="ORF">GCM10009854_34540</name>
</gene>
<dbReference type="Gene3D" id="2.40.110.10">
    <property type="entry name" value="Butyryl-CoA Dehydrogenase, subunit A, domain 2"/>
    <property type="match status" value="1"/>
</dbReference>
<sequence length="388" mass="42154">MVAETEPADEFIAAARDLRALLAGERDEGERERRLTDAALRAMRDAGLFRAWVPHRFGGAEHDLATMMAATAEVTRGDPSAGWLALILGSGDWLTGLFPDAAQEEVFAGGAETRICQVLTPKAEAAQVEGGWRVSGRWAPASGCLHSQWAMLGVTLPDDAAFVLVPMEELAVHDTWFTLGMRATGSNLLTGVDLFVPEHRVLRREPALRGAFPRERNDSPRYRTALVPTLITFLIAPMLAMAEQALEHVVARSSERGIPFTTYQEQRNSTAFQLAVADAATKIDVARLIARDNTAVLDEHAHAGTQPDTLERARLRRNAAHAVQQCRQSVDVLVSAVGASATAEADPLESLLRDIQTASRHAIAQPDANAELWARQLLGIEPNISPMI</sequence>
<dbReference type="RefSeq" id="WP_344133340.1">
    <property type="nucleotide sequence ID" value="NZ_BAAARA010000010.1"/>
</dbReference>
<dbReference type="InterPro" id="IPR036250">
    <property type="entry name" value="AcylCo_DH-like_C"/>
</dbReference>
<evidence type="ECO:0000313" key="5">
    <source>
        <dbReference type="EMBL" id="GAA2353612.1"/>
    </source>
</evidence>
<dbReference type="PIRSF" id="PIRSF016578">
    <property type="entry name" value="HsaA"/>
    <property type="match status" value="1"/>
</dbReference>
<evidence type="ECO:0000256" key="1">
    <source>
        <dbReference type="ARBA" id="ARBA00023002"/>
    </source>
</evidence>
<keyword evidence="1" id="KW-0560">Oxidoreductase</keyword>
<dbReference type="Pfam" id="PF08028">
    <property type="entry name" value="Acyl-CoA_dh_2"/>
    <property type="match status" value="1"/>
</dbReference>
<keyword evidence="6" id="KW-1185">Reference proteome</keyword>
<dbReference type="PANTHER" id="PTHR48083">
    <property type="entry name" value="MEDIUM-CHAIN SPECIFIC ACYL-COA DEHYDROGENASE, MITOCHONDRIAL-RELATED"/>
    <property type="match status" value="1"/>
</dbReference>
<feature type="domain" description="Acyl-CoA dehydrogenase/oxidase N-terminal" evidence="3">
    <location>
        <begin position="22"/>
        <end position="84"/>
    </location>
</feature>
<comment type="similarity">
    <text evidence="2">Belongs to the HpaH/HsaA monooxygenase family.</text>
</comment>
<dbReference type="InterPro" id="IPR009100">
    <property type="entry name" value="AcylCoA_DH/oxidase_NM_dom_sf"/>
</dbReference>
<dbReference type="Pfam" id="PF02771">
    <property type="entry name" value="Acyl-CoA_dh_N"/>
    <property type="match status" value="1"/>
</dbReference>
<name>A0ABN3GJZ4_9PSEU</name>
<evidence type="ECO:0000259" key="4">
    <source>
        <dbReference type="Pfam" id="PF08028"/>
    </source>
</evidence>
<evidence type="ECO:0000313" key="6">
    <source>
        <dbReference type="Proteomes" id="UP001501218"/>
    </source>
</evidence>
<dbReference type="InterPro" id="IPR050741">
    <property type="entry name" value="Acyl-CoA_dehydrogenase"/>
</dbReference>
<proteinExistence type="inferred from homology"/>
<dbReference type="InterPro" id="IPR013107">
    <property type="entry name" value="Acyl-CoA_DH_C"/>
</dbReference>
<accession>A0ABN3GJZ4</accession>
<comment type="caution">
    <text evidence="5">The sequence shown here is derived from an EMBL/GenBank/DDBJ whole genome shotgun (WGS) entry which is preliminary data.</text>
</comment>
<dbReference type="SUPFAM" id="SSF47203">
    <property type="entry name" value="Acyl-CoA dehydrogenase C-terminal domain-like"/>
    <property type="match status" value="1"/>
</dbReference>
<dbReference type="Gene3D" id="1.10.540.10">
    <property type="entry name" value="Acyl-CoA dehydrogenase/oxidase, N-terminal domain"/>
    <property type="match status" value="1"/>
</dbReference>
<dbReference type="InterPro" id="IPR046373">
    <property type="entry name" value="Acyl-CoA_Oxase/DH_mid-dom_sf"/>
</dbReference>
<dbReference type="Gene3D" id="1.20.140.10">
    <property type="entry name" value="Butyryl-CoA Dehydrogenase, subunit A, domain 3"/>
    <property type="match status" value="1"/>
</dbReference>
<dbReference type="InterPro" id="IPR037069">
    <property type="entry name" value="AcylCoA_DH/ox_N_sf"/>
</dbReference>
<dbReference type="EMBL" id="BAAARA010000010">
    <property type="protein sequence ID" value="GAA2353612.1"/>
    <property type="molecule type" value="Genomic_DNA"/>
</dbReference>
<organism evidence="5 6">
    <name type="scientific">Saccharopolyspora halophila</name>
    <dbReference type="NCBI Taxonomy" id="405551"/>
    <lineage>
        <taxon>Bacteria</taxon>
        <taxon>Bacillati</taxon>
        <taxon>Actinomycetota</taxon>
        <taxon>Actinomycetes</taxon>
        <taxon>Pseudonocardiales</taxon>
        <taxon>Pseudonocardiaceae</taxon>
        <taxon>Saccharopolyspora</taxon>
    </lineage>
</organism>
<dbReference type="SUPFAM" id="SSF56645">
    <property type="entry name" value="Acyl-CoA dehydrogenase NM domain-like"/>
    <property type="match status" value="1"/>
</dbReference>
<dbReference type="Proteomes" id="UP001501218">
    <property type="component" value="Unassembled WGS sequence"/>
</dbReference>
<dbReference type="PANTHER" id="PTHR48083:SF19">
    <property type="entry name" value="FLAVIN-DEPENDENT MONOOXYGENASE, OXYGENASE SUBUNIT HSAA"/>
    <property type="match status" value="1"/>
</dbReference>
<protein>
    <submittedName>
        <fullName evidence="5">Acyl-CoA dehydrogenase family protein</fullName>
    </submittedName>
</protein>
<feature type="domain" description="Acyl-CoA dehydrogenase C-terminal" evidence="4">
    <location>
        <begin position="236"/>
        <end position="365"/>
    </location>
</feature>
<dbReference type="InterPro" id="IPR013786">
    <property type="entry name" value="AcylCoA_DH/ox_N"/>
</dbReference>
<reference evidence="5 6" key="1">
    <citation type="journal article" date="2019" name="Int. J. Syst. Evol. Microbiol.">
        <title>The Global Catalogue of Microorganisms (GCM) 10K type strain sequencing project: providing services to taxonomists for standard genome sequencing and annotation.</title>
        <authorList>
            <consortium name="The Broad Institute Genomics Platform"/>
            <consortium name="The Broad Institute Genome Sequencing Center for Infectious Disease"/>
            <person name="Wu L."/>
            <person name="Ma J."/>
        </authorList>
    </citation>
    <scope>NUCLEOTIDE SEQUENCE [LARGE SCALE GENOMIC DNA]</scope>
    <source>
        <strain evidence="5 6">JCM 16221</strain>
    </source>
</reference>
<evidence type="ECO:0000256" key="2">
    <source>
        <dbReference type="ARBA" id="ARBA00049661"/>
    </source>
</evidence>